<evidence type="ECO:0000256" key="2">
    <source>
        <dbReference type="ARBA" id="ARBA00023157"/>
    </source>
</evidence>
<keyword evidence="2" id="KW-1015">Disulfide bond</keyword>
<organism evidence="6 7">
    <name type="scientific">Hermetia illucens</name>
    <name type="common">Black soldier fly</name>
    <dbReference type="NCBI Taxonomy" id="343691"/>
    <lineage>
        <taxon>Eukaryota</taxon>
        <taxon>Metazoa</taxon>
        <taxon>Ecdysozoa</taxon>
        <taxon>Arthropoda</taxon>
        <taxon>Hexapoda</taxon>
        <taxon>Insecta</taxon>
        <taxon>Pterygota</taxon>
        <taxon>Neoptera</taxon>
        <taxon>Endopterygota</taxon>
        <taxon>Diptera</taxon>
        <taxon>Brachycera</taxon>
        <taxon>Stratiomyomorpha</taxon>
        <taxon>Stratiomyidae</taxon>
        <taxon>Hermetiinae</taxon>
        <taxon>Hermetia</taxon>
    </lineage>
</organism>
<dbReference type="PROSITE" id="PS50835">
    <property type="entry name" value="IG_LIKE"/>
    <property type="match status" value="1"/>
</dbReference>
<keyword evidence="3" id="KW-0393">Immunoglobulin domain</keyword>
<dbReference type="GO" id="GO:0043005">
    <property type="term" value="C:neuron projection"/>
    <property type="evidence" value="ECO:0007669"/>
    <property type="project" value="TreeGrafter"/>
</dbReference>
<accession>A0A7R8YYW8</accession>
<dbReference type="EMBL" id="LR899013">
    <property type="protein sequence ID" value="CAD7089885.1"/>
    <property type="molecule type" value="Genomic_DNA"/>
</dbReference>
<evidence type="ECO:0000313" key="6">
    <source>
        <dbReference type="EMBL" id="CAD7089885.1"/>
    </source>
</evidence>
<feature type="domain" description="Ig-like" evidence="5">
    <location>
        <begin position="48"/>
        <end position="140"/>
    </location>
</feature>
<dbReference type="InterPro" id="IPR051170">
    <property type="entry name" value="Neural/epithelial_adhesion"/>
</dbReference>
<dbReference type="Pfam" id="PF13927">
    <property type="entry name" value="Ig_3"/>
    <property type="match status" value="1"/>
</dbReference>
<evidence type="ECO:0000313" key="7">
    <source>
        <dbReference type="Proteomes" id="UP000594454"/>
    </source>
</evidence>
<dbReference type="InterPro" id="IPR013783">
    <property type="entry name" value="Ig-like_fold"/>
</dbReference>
<dbReference type="FunFam" id="2.60.40.10:FF:000376">
    <property type="entry name" value="CLUMA_CG000981, isoform A"/>
    <property type="match status" value="1"/>
</dbReference>
<feature type="compositionally biased region" description="Acidic residues" evidence="4">
    <location>
        <begin position="155"/>
        <end position="165"/>
    </location>
</feature>
<keyword evidence="7" id="KW-1185">Reference proteome</keyword>
<protein>
    <recommendedName>
        <fullName evidence="5">Ig-like domain-containing protein</fullName>
    </recommendedName>
</protein>
<dbReference type="PANTHER" id="PTHR12231">
    <property type="entry name" value="CTX-RELATED TYPE I TRANSMEMBRANE PROTEIN"/>
    <property type="match status" value="1"/>
</dbReference>
<dbReference type="PANTHER" id="PTHR12231:SF87">
    <property type="entry name" value="DPR-INTERACTING PROTEIN BETA, ISOFORM C"/>
    <property type="match status" value="1"/>
</dbReference>
<gene>
    <name evidence="6" type="ORF">HERILL_LOCUS12406</name>
</gene>
<evidence type="ECO:0000256" key="3">
    <source>
        <dbReference type="ARBA" id="ARBA00023319"/>
    </source>
</evidence>
<evidence type="ECO:0000259" key="5">
    <source>
        <dbReference type="PROSITE" id="PS50835"/>
    </source>
</evidence>
<evidence type="ECO:0000256" key="1">
    <source>
        <dbReference type="ARBA" id="ARBA00022737"/>
    </source>
</evidence>
<dbReference type="SUPFAM" id="SSF48726">
    <property type="entry name" value="Immunoglobulin"/>
    <property type="match status" value="2"/>
</dbReference>
<name>A0A7R8YYW8_HERIL</name>
<dbReference type="AlphaFoldDB" id="A0A7R8YYW8"/>
<evidence type="ECO:0000256" key="4">
    <source>
        <dbReference type="SAM" id="MobiDB-lite"/>
    </source>
</evidence>
<proteinExistence type="predicted"/>
<dbReference type="InterPro" id="IPR007110">
    <property type="entry name" value="Ig-like_dom"/>
</dbReference>
<dbReference type="InParanoid" id="A0A7R8YYW8"/>
<reference evidence="6 7" key="1">
    <citation type="submission" date="2020-11" db="EMBL/GenBank/DDBJ databases">
        <authorList>
            <person name="Wallbank WR R."/>
            <person name="Pardo Diaz C."/>
            <person name="Kozak K."/>
            <person name="Martin S."/>
            <person name="Jiggins C."/>
            <person name="Moest M."/>
            <person name="Warren A I."/>
            <person name="Generalovic N T."/>
            <person name="Byers J.R.P. K."/>
            <person name="Montejo-Kovacevich G."/>
            <person name="Yen C E."/>
        </authorList>
    </citation>
    <scope>NUCLEOTIDE SEQUENCE [LARGE SCALE GENOMIC DNA]</scope>
</reference>
<dbReference type="OrthoDB" id="10012075at2759"/>
<feature type="compositionally biased region" description="Basic and acidic residues" evidence="4">
    <location>
        <begin position="144"/>
        <end position="154"/>
    </location>
</feature>
<keyword evidence="1" id="KW-0677">Repeat</keyword>
<feature type="region of interest" description="Disordered" evidence="4">
    <location>
        <begin position="144"/>
        <end position="170"/>
    </location>
</feature>
<dbReference type="InterPro" id="IPR036179">
    <property type="entry name" value="Ig-like_dom_sf"/>
</dbReference>
<dbReference type="Gene3D" id="2.60.40.10">
    <property type="entry name" value="Immunoglobulins"/>
    <property type="match status" value="2"/>
</dbReference>
<sequence>MEASSVDGEMLWLSKVTRSEMGAYLCIASNGVPPSVSKRMKLQVHFHPLVQVPNQLVGAPVSTDVTLICNVEASPKAINYWQRENGEMIIAGERYIISEKENSMYAVEMVLQIRRLQKSDFGGYKCISKNSIGDTEGTIRLYEMELPGKKNQPRDDDEESEEENDLTSNENLLEEGFLNKNGRLYKGLQRGESDLHSSSRSAQLTFSTFSILYVYLKIVNLLIL</sequence>
<dbReference type="Proteomes" id="UP000594454">
    <property type="component" value="Chromosome 5"/>
</dbReference>